<organism evidence="1 2">
    <name type="scientific">Zophobas morio</name>
    <dbReference type="NCBI Taxonomy" id="2755281"/>
    <lineage>
        <taxon>Eukaryota</taxon>
        <taxon>Metazoa</taxon>
        <taxon>Ecdysozoa</taxon>
        <taxon>Arthropoda</taxon>
        <taxon>Hexapoda</taxon>
        <taxon>Insecta</taxon>
        <taxon>Pterygota</taxon>
        <taxon>Neoptera</taxon>
        <taxon>Endopterygota</taxon>
        <taxon>Coleoptera</taxon>
        <taxon>Polyphaga</taxon>
        <taxon>Cucujiformia</taxon>
        <taxon>Tenebrionidae</taxon>
        <taxon>Zophobas</taxon>
    </lineage>
</organism>
<keyword evidence="2" id="KW-1185">Reference proteome</keyword>
<reference evidence="1" key="1">
    <citation type="journal article" date="2023" name="G3 (Bethesda)">
        <title>Whole genome assemblies of Zophobas morio and Tenebrio molitor.</title>
        <authorList>
            <person name="Kaur S."/>
            <person name="Stinson S.A."/>
            <person name="diCenzo G.C."/>
        </authorList>
    </citation>
    <scope>NUCLEOTIDE SEQUENCE</scope>
    <source>
        <strain evidence="1">QUZm001</strain>
    </source>
</reference>
<protein>
    <submittedName>
        <fullName evidence="1">Uncharacterized protein</fullName>
    </submittedName>
</protein>
<sequence>MSKFLSEAGDERYLLIKAAIITEINGSCRKGELQSLLTENIITEEQLVRNNRLGSIRLGINRRLRKIF</sequence>
<gene>
    <name evidence="1" type="ORF">Zmor_015563</name>
</gene>
<evidence type="ECO:0000313" key="1">
    <source>
        <dbReference type="EMBL" id="KAJ3656490.1"/>
    </source>
</evidence>
<proteinExistence type="predicted"/>
<dbReference type="EMBL" id="JALNTZ010000004">
    <property type="protein sequence ID" value="KAJ3656490.1"/>
    <property type="molecule type" value="Genomic_DNA"/>
</dbReference>
<dbReference type="Proteomes" id="UP001168821">
    <property type="component" value="Unassembled WGS sequence"/>
</dbReference>
<evidence type="ECO:0000313" key="2">
    <source>
        <dbReference type="Proteomes" id="UP001168821"/>
    </source>
</evidence>
<name>A0AA38IHC0_9CUCU</name>
<comment type="caution">
    <text evidence="1">The sequence shown here is derived from an EMBL/GenBank/DDBJ whole genome shotgun (WGS) entry which is preliminary data.</text>
</comment>
<accession>A0AA38IHC0</accession>
<dbReference type="AlphaFoldDB" id="A0AA38IHC0"/>